<proteinExistence type="predicted"/>
<gene>
    <name evidence="2" type="ORF">BN2476_350258</name>
</gene>
<dbReference type="AlphaFoldDB" id="A0A1N7S8S5"/>
<feature type="region of interest" description="Disordered" evidence="1">
    <location>
        <begin position="1"/>
        <end position="28"/>
    </location>
</feature>
<dbReference type="OrthoDB" id="8780302at2"/>
<protein>
    <submittedName>
        <fullName evidence="2">Uncharacterized protein</fullName>
    </submittedName>
</protein>
<organism evidence="2 3">
    <name type="scientific">Paraburkholderia piptadeniae</name>
    <dbReference type="NCBI Taxonomy" id="1701573"/>
    <lineage>
        <taxon>Bacteria</taxon>
        <taxon>Pseudomonadati</taxon>
        <taxon>Pseudomonadota</taxon>
        <taxon>Betaproteobacteria</taxon>
        <taxon>Burkholderiales</taxon>
        <taxon>Burkholderiaceae</taxon>
        <taxon>Paraburkholderia</taxon>
    </lineage>
</organism>
<keyword evidence="3" id="KW-1185">Reference proteome</keyword>
<dbReference type="Proteomes" id="UP000195569">
    <property type="component" value="Unassembled WGS sequence"/>
</dbReference>
<name>A0A1N7S8S5_9BURK</name>
<dbReference type="RefSeq" id="WP_143811004.1">
    <property type="nucleotide sequence ID" value="NZ_CYGY02000035.1"/>
</dbReference>
<accession>A0A1N7S8S5</accession>
<evidence type="ECO:0000256" key="1">
    <source>
        <dbReference type="SAM" id="MobiDB-lite"/>
    </source>
</evidence>
<evidence type="ECO:0000313" key="2">
    <source>
        <dbReference type="EMBL" id="SIT43723.1"/>
    </source>
</evidence>
<dbReference type="EMBL" id="CYGY02000035">
    <property type="protein sequence ID" value="SIT43723.1"/>
    <property type="molecule type" value="Genomic_DNA"/>
</dbReference>
<reference evidence="2" key="1">
    <citation type="submission" date="2016-12" db="EMBL/GenBank/DDBJ databases">
        <authorList>
            <person name="Moulin L."/>
        </authorList>
    </citation>
    <scope>NUCLEOTIDE SEQUENCE [LARGE SCALE GENOMIC DNA]</scope>
    <source>
        <strain evidence="2">STM 7183</strain>
    </source>
</reference>
<comment type="caution">
    <text evidence="2">The sequence shown here is derived from an EMBL/GenBank/DDBJ whole genome shotgun (WGS) entry which is preliminary data.</text>
</comment>
<feature type="compositionally biased region" description="Low complexity" evidence="1">
    <location>
        <begin position="7"/>
        <end position="17"/>
    </location>
</feature>
<evidence type="ECO:0000313" key="3">
    <source>
        <dbReference type="Proteomes" id="UP000195569"/>
    </source>
</evidence>
<sequence>MTFDYHSPSSRPRAAVPPDMPPAPQQPRLRFLPRDEIEACKTYHEVCALAWKHRRFPGMSQPYLAATCDLIQQHVSDYFHADERDEKGRKRRKLPADKVGIVQEQLGNCAIAQWLARDMALRLVEEYFAMEAVR</sequence>